<keyword evidence="2 4" id="KW-0238">DNA-binding</keyword>
<dbReference type="Pfam" id="PF00440">
    <property type="entry name" value="TetR_N"/>
    <property type="match status" value="1"/>
</dbReference>
<sequence length="236" mass="26069">METTGELRERGTGVGASEGGQPEREGETAERKGETAERKGEAPERKGGLRERKKEATRRALHEATMRLSVEHGVDEVTVEAIADAAGVSRRTFSNYFGGKEDALLYGGEQRMGSLLEKFEARPAGETSWTALRASFDAVQEQFGPLDPQWAVQIRLARKHASVLARQLAHYAEFERTLADLIAARDGLPPLRARVMAGAFMTALRIASVTWIDEQSGRTMPEVVNETLTEIAREFR</sequence>
<evidence type="ECO:0000313" key="7">
    <source>
        <dbReference type="EMBL" id="MFA1558955.1"/>
    </source>
</evidence>
<dbReference type="InterPro" id="IPR009057">
    <property type="entry name" value="Homeodomain-like_sf"/>
</dbReference>
<feature type="compositionally biased region" description="Basic and acidic residues" evidence="5">
    <location>
        <begin position="21"/>
        <end position="58"/>
    </location>
</feature>
<keyword evidence="3" id="KW-0804">Transcription</keyword>
<evidence type="ECO:0000256" key="5">
    <source>
        <dbReference type="SAM" id="MobiDB-lite"/>
    </source>
</evidence>
<proteinExistence type="predicted"/>
<gene>
    <name evidence="7" type="ORF">SM436_35135</name>
</gene>
<keyword evidence="8" id="KW-1185">Reference proteome</keyword>
<organism evidence="7 8">
    <name type="scientific">Actinomadura chokoriensis</name>
    <dbReference type="NCBI Taxonomy" id="454156"/>
    <lineage>
        <taxon>Bacteria</taxon>
        <taxon>Bacillati</taxon>
        <taxon>Actinomycetota</taxon>
        <taxon>Actinomycetes</taxon>
        <taxon>Streptosporangiales</taxon>
        <taxon>Thermomonosporaceae</taxon>
        <taxon>Actinomadura</taxon>
    </lineage>
</organism>
<feature type="domain" description="HTH tetR-type" evidence="6">
    <location>
        <begin position="55"/>
        <end position="115"/>
    </location>
</feature>
<evidence type="ECO:0000256" key="3">
    <source>
        <dbReference type="ARBA" id="ARBA00023163"/>
    </source>
</evidence>
<dbReference type="Pfam" id="PF17754">
    <property type="entry name" value="TetR_C_14"/>
    <property type="match status" value="1"/>
</dbReference>
<feature type="compositionally biased region" description="Basic and acidic residues" evidence="5">
    <location>
        <begin position="1"/>
        <end position="11"/>
    </location>
</feature>
<evidence type="ECO:0000256" key="1">
    <source>
        <dbReference type="ARBA" id="ARBA00023015"/>
    </source>
</evidence>
<reference evidence="7 8" key="1">
    <citation type="submission" date="2023-11" db="EMBL/GenBank/DDBJ databases">
        <title>Actinomadura monticuli sp. nov., isolated from volcanic ash.</title>
        <authorList>
            <person name="Lee S.D."/>
            <person name="Yang H."/>
            <person name="Kim I.S."/>
        </authorList>
    </citation>
    <scope>NUCLEOTIDE SEQUENCE [LARGE SCALE GENOMIC DNA]</scope>
    <source>
        <strain evidence="7 8">DSM 45346</strain>
    </source>
</reference>
<dbReference type="InterPro" id="IPR001647">
    <property type="entry name" value="HTH_TetR"/>
</dbReference>
<dbReference type="PROSITE" id="PS01081">
    <property type="entry name" value="HTH_TETR_1"/>
    <property type="match status" value="1"/>
</dbReference>
<dbReference type="SUPFAM" id="SSF46689">
    <property type="entry name" value="Homeodomain-like"/>
    <property type="match status" value="1"/>
</dbReference>
<accession>A0ABV4R7P9</accession>
<dbReference type="PANTHER" id="PTHR30055">
    <property type="entry name" value="HTH-TYPE TRANSCRIPTIONAL REGULATOR RUTR"/>
    <property type="match status" value="1"/>
</dbReference>
<dbReference type="Gene3D" id="1.10.357.10">
    <property type="entry name" value="Tetracycline Repressor, domain 2"/>
    <property type="match status" value="1"/>
</dbReference>
<feature type="DNA-binding region" description="H-T-H motif" evidence="4">
    <location>
        <begin position="78"/>
        <end position="97"/>
    </location>
</feature>
<dbReference type="PANTHER" id="PTHR30055:SF238">
    <property type="entry name" value="MYCOFACTOCIN BIOSYNTHESIS TRANSCRIPTIONAL REGULATOR MFTR-RELATED"/>
    <property type="match status" value="1"/>
</dbReference>
<dbReference type="InterPro" id="IPR050109">
    <property type="entry name" value="HTH-type_TetR-like_transc_reg"/>
</dbReference>
<dbReference type="InterPro" id="IPR023772">
    <property type="entry name" value="DNA-bd_HTH_TetR-type_CS"/>
</dbReference>
<name>A0ABV4R7P9_9ACTN</name>
<dbReference type="PROSITE" id="PS50977">
    <property type="entry name" value="HTH_TETR_2"/>
    <property type="match status" value="1"/>
</dbReference>
<evidence type="ECO:0000256" key="4">
    <source>
        <dbReference type="PROSITE-ProRule" id="PRU00335"/>
    </source>
</evidence>
<feature type="region of interest" description="Disordered" evidence="5">
    <location>
        <begin position="1"/>
        <end position="58"/>
    </location>
</feature>
<evidence type="ECO:0000259" key="6">
    <source>
        <dbReference type="PROSITE" id="PS50977"/>
    </source>
</evidence>
<evidence type="ECO:0000313" key="8">
    <source>
        <dbReference type="Proteomes" id="UP001569904"/>
    </source>
</evidence>
<dbReference type="EMBL" id="JAXCEH010000037">
    <property type="protein sequence ID" value="MFA1558955.1"/>
    <property type="molecule type" value="Genomic_DNA"/>
</dbReference>
<dbReference type="RefSeq" id="WP_371945971.1">
    <property type="nucleotide sequence ID" value="NZ_JAXCEH010000037.1"/>
</dbReference>
<comment type="caution">
    <text evidence="7">The sequence shown here is derived from an EMBL/GenBank/DDBJ whole genome shotgun (WGS) entry which is preliminary data.</text>
</comment>
<dbReference type="Gene3D" id="1.10.10.60">
    <property type="entry name" value="Homeodomain-like"/>
    <property type="match status" value="1"/>
</dbReference>
<dbReference type="InterPro" id="IPR041347">
    <property type="entry name" value="MftR_C"/>
</dbReference>
<protein>
    <submittedName>
        <fullName evidence="7">TetR/AcrR family transcriptional regulator</fullName>
    </submittedName>
</protein>
<dbReference type="Proteomes" id="UP001569904">
    <property type="component" value="Unassembled WGS sequence"/>
</dbReference>
<keyword evidence="1" id="KW-0805">Transcription regulation</keyword>
<evidence type="ECO:0000256" key="2">
    <source>
        <dbReference type="ARBA" id="ARBA00023125"/>
    </source>
</evidence>